<evidence type="ECO:0000313" key="1">
    <source>
        <dbReference type="EMBL" id="AVE22021.1"/>
    </source>
</evidence>
<name>A0A2L1KI80_PSEAI</name>
<protein>
    <submittedName>
        <fullName evidence="1">Uncharacterized protein</fullName>
    </submittedName>
</protein>
<proteinExistence type="predicted"/>
<reference evidence="1" key="1">
    <citation type="submission" date="2017-06" db="EMBL/GenBank/DDBJ databases">
        <title>Complete sequence of pR31014-IMP from clinical Pseudomonas aeruginosa.</title>
        <authorList>
            <person name="Yuan M."/>
            <person name="Feng J.2nd."/>
            <person name="Zhan Z.3rd."/>
            <person name="Jiang X.4th."/>
            <person name="Zhang D.5th."/>
            <person name="Chen X.6th."/>
            <person name="Zhao X."/>
            <person name="Che J."/>
            <person name="Lu J."/>
            <person name="Xu J."/>
            <person name="Li J."/>
            <person name="Zhou D."/>
        </authorList>
    </citation>
    <scope>NUCLEOTIDE SEQUENCE</scope>
    <source>
        <plasmid evidence="1">pR31014-IMP</plasmid>
    </source>
</reference>
<dbReference type="AlphaFoldDB" id="A0A2L1KI80"/>
<organism evidence="1">
    <name type="scientific">Pseudomonas aeruginosa</name>
    <dbReference type="NCBI Taxonomy" id="287"/>
    <lineage>
        <taxon>Bacteria</taxon>
        <taxon>Pseudomonadati</taxon>
        <taxon>Pseudomonadota</taxon>
        <taxon>Gammaproteobacteria</taxon>
        <taxon>Pseudomonadales</taxon>
        <taxon>Pseudomonadaceae</taxon>
        <taxon>Pseudomonas</taxon>
    </lineage>
</organism>
<geneLocation type="plasmid" evidence="1">
    <name>pR31014-IMP</name>
</geneLocation>
<keyword evidence="1" id="KW-0614">Plasmid</keyword>
<dbReference type="EMBL" id="MF344571">
    <property type="protein sequence ID" value="AVE22021.1"/>
    <property type="molecule type" value="Genomic_DNA"/>
</dbReference>
<accession>A0A2L1KI80</accession>
<sequence length="40" mass="4121">MGLAHIPSPQLLLDATFSSVDARVMGLAAGAIAQPHHGLR</sequence>